<dbReference type="Gene3D" id="3.30.70.1070">
    <property type="entry name" value="Sporulation related repeat"/>
    <property type="match status" value="1"/>
</dbReference>
<keyword evidence="2" id="KW-0472">Membrane</keyword>
<accession>A0A3B0M233</accession>
<dbReference type="AlphaFoldDB" id="A0A3B0M233"/>
<dbReference type="GO" id="GO:0051301">
    <property type="term" value="P:cell division"/>
    <property type="evidence" value="ECO:0007669"/>
    <property type="project" value="UniProtKB-KW"/>
</dbReference>
<keyword evidence="2" id="KW-1133">Transmembrane helix</keyword>
<dbReference type="InterPro" id="IPR007730">
    <property type="entry name" value="SPOR-like_dom"/>
</dbReference>
<dbReference type="InterPro" id="IPR036680">
    <property type="entry name" value="SPOR-like_sf"/>
</dbReference>
<proteinExistence type="predicted"/>
<dbReference type="EMBL" id="UFQR01000011">
    <property type="protein sequence ID" value="SSW96263.1"/>
    <property type="molecule type" value="Genomic_DNA"/>
</dbReference>
<dbReference type="SUPFAM" id="SSF110997">
    <property type="entry name" value="Sporulation related repeat"/>
    <property type="match status" value="1"/>
</dbReference>
<evidence type="ECO:0000256" key="1">
    <source>
        <dbReference type="SAM" id="MobiDB-lite"/>
    </source>
</evidence>
<keyword evidence="4" id="KW-0131">Cell cycle</keyword>
<evidence type="ECO:0000313" key="4">
    <source>
        <dbReference type="EMBL" id="SSW96263.1"/>
    </source>
</evidence>
<feature type="domain" description="SPOR" evidence="3">
    <location>
        <begin position="204"/>
        <end position="281"/>
    </location>
</feature>
<sequence length="290" mass="32397">MDEFKPERDPQDQSNFRPDTSDRPVLRSRQQGSKHHLASRQHVMIGIAVLVLLVLIIAISSALKAPTYHEKQNTSTTINERNIDISKSTSISNESPLSQEQNQPQNVTMPSISDTPTESSLPPANQGQGKRIEIPGDVVDALRQGETLPNAKQQLVENPTSTPSSTKLTATTPPKIVEPIKTNPETKTKPIVRTHTNQSGDLLSAPASNYTLQLSSASRYNSLEAFAKNNRLTNYKIYKTIRNERPWYLLIHGNYRSVSEAKNAISTLPASVQEKKPWVRKFQQVKQDQK</sequence>
<feature type="region of interest" description="Disordered" evidence="1">
    <location>
        <begin position="148"/>
        <end position="171"/>
    </location>
</feature>
<keyword evidence="2" id="KW-0812">Transmembrane</keyword>
<name>A0A3B0M233_9GAMM</name>
<gene>
    <name evidence="4" type="primary">damX</name>
    <name evidence="4" type="ORF">ARTV_2578</name>
</gene>
<keyword evidence="4" id="KW-0132">Cell division</keyword>
<feature type="region of interest" description="Disordered" evidence="1">
    <location>
        <begin position="90"/>
        <end position="133"/>
    </location>
</feature>
<feature type="compositionally biased region" description="Polar residues" evidence="1">
    <location>
        <begin position="90"/>
        <end position="128"/>
    </location>
</feature>
<dbReference type="Pfam" id="PF05036">
    <property type="entry name" value="SPOR"/>
    <property type="match status" value="1"/>
</dbReference>
<evidence type="ECO:0000259" key="3">
    <source>
        <dbReference type="PROSITE" id="PS51724"/>
    </source>
</evidence>
<feature type="compositionally biased region" description="Basic and acidic residues" evidence="1">
    <location>
        <begin position="1"/>
        <end position="11"/>
    </location>
</feature>
<organism evidence="4">
    <name type="scientific">Arsenophonus endosymbiont of Trialeurodes vaporariorum</name>
    <dbReference type="NCBI Taxonomy" id="235567"/>
    <lineage>
        <taxon>Bacteria</taxon>
        <taxon>Pseudomonadati</taxon>
        <taxon>Pseudomonadota</taxon>
        <taxon>Gammaproteobacteria</taxon>
        <taxon>Enterobacterales</taxon>
        <taxon>Morganellaceae</taxon>
        <taxon>Arsenophonus</taxon>
    </lineage>
</organism>
<feature type="compositionally biased region" description="Polar residues" evidence="1">
    <location>
        <begin position="150"/>
        <end position="171"/>
    </location>
</feature>
<dbReference type="GO" id="GO:0042834">
    <property type="term" value="F:peptidoglycan binding"/>
    <property type="evidence" value="ECO:0007669"/>
    <property type="project" value="InterPro"/>
</dbReference>
<protein>
    <submittedName>
        <fullName evidence="4">Cell division protein DamX</fullName>
    </submittedName>
</protein>
<feature type="region of interest" description="Disordered" evidence="1">
    <location>
        <begin position="1"/>
        <end position="38"/>
    </location>
</feature>
<dbReference type="PROSITE" id="PS51724">
    <property type="entry name" value="SPOR"/>
    <property type="match status" value="1"/>
</dbReference>
<evidence type="ECO:0000256" key="2">
    <source>
        <dbReference type="SAM" id="Phobius"/>
    </source>
</evidence>
<reference evidence="4" key="1">
    <citation type="submission" date="2018-04" db="EMBL/GenBank/DDBJ databases">
        <authorList>
            <person name="Go L.Y."/>
            <person name="Mitchell J.A."/>
        </authorList>
    </citation>
    <scope>NUCLEOTIDE SEQUENCE</scope>
    <source>
        <strain evidence="4">ARTV</strain>
    </source>
</reference>
<feature type="transmembrane region" description="Helical" evidence="2">
    <location>
        <begin position="43"/>
        <end position="63"/>
    </location>
</feature>